<name>A0A445MJY7_ENSVE</name>
<dbReference type="Proteomes" id="UP000290560">
    <property type="component" value="Unassembled WGS sequence"/>
</dbReference>
<dbReference type="EMBL" id="KV876296">
    <property type="protein sequence ID" value="RZR74580.1"/>
    <property type="molecule type" value="Genomic_DNA"/>
</dbReference>
<feature type="non-terminal residue" evidence="2">
    <location>
        <position position="1"/>
    </location>
</feature>
<protein>
    <submittedName>
        <fullName evidence="2">Uncharacterized protein</fullName>
    </submittedName>
</protein>
<dbReference type="AlphaFoldDB" id="A0A445MJY7"/>
<feature type="region of interest" description="Disordered" evidence="1">
    <location>
        <begin position="36"/>
        <end position="78"/>
    </location>
</feature>
<gene>
    <name evidence="2" type="ORF">BHM03_00038668</name>
</gene>
<proteinExistence type="predicted"/>
<organism evidence="2">
    <name type="scientific">Ensete ventricosum</name>
    <name type="common">Abyssinian banana</name>
    <name type="synonym">Musa ensete</name>
    <dbReference type="NCBI Taxonomy" id="4639"/>
    <lineage>
        <taxon>Eukaryota</taxon>
        <taxon>Viridiplantae</taxon>
        <taxon>Streptophyta</taxon>
        <taxon>Embryophyta</taxon>
        <taxon>Tracheophyta</taxon>
        <taxon>Spermatophyta</taxon>
        <taxon>Magnoliopsida</taxon>
        <taxon>Liliopsida</taxon>
        <taxon>Zingiberales</taxon>
        <taxon>Musaceae</taxon>
        <taxon>Ensete</taxon>
    </lineage>
</organism>
<evidence type="ECO:0000313" key="2">
    <source>
        <dbReference type="EMBL" id="RZR74580.1"/>
    </source>
</evidence>
<sequence>LAKVKSIHRVDAVGNSLGVHRELTEGIESLPGWRKGVRQKKTETHKKIVRGSRKAYRDSLGDSPKGSGSSLGTHWEITGEKEDQKTYRKYAGGYGLEKVRS</sequence>
<accession>A0A445MJY7</accession>
<reference evidence="2" key="1">
    <citation type="journal article" date="2018" name="Data Brief">
        <title>Genome sequence data from 17 accessions of Ensete ventricosum, a staple food crop for millions in Ethiopia.</title>
        <authorList>
            <person name="Yemataw Z."/>
            <person name="Muzemil S."/>
            <person name="Ambachew D."/>
            <person name="Tripathi L."/>
            <person name="Tesfaye K."/>
            <person name="Chala A."/>
            <person name="Farbos A."/>
            <person name="O'Neill P."/>
            <person name="Moore K."/>
            <person name="Grant M."/>
            <person name="Studholme D.J."/>
        </authorList>
    </citation>
    <scope>NUCLEOTIDE SEQUENCE [LARGE SCALE GENOMIC DNA]</scope>
    <source>
        <tissue evidence="2">Leaf</tissue>
    </source>
</reference>
<evidence type="ECO:0000256" key="1">
    <source>
        <dbReference type="SAM" id="MobiDB-lite"/>
    </source>
</evidence>